<reference evidence="3 4" key="1">
    <citation type="journal article" date="2017" name="Nat. Ecol. Evol.">
        <title>Scallop genome provides insights into evolution of bilaterian karyotype and development.</title>
        <authorList>
            <person name="Wang S."/>
            <person name="Zhang J."/>
            <person name="Jiao W."/>
            <person name="Li J."/>
            <person name="Xun X."/>
            <person name="Sun Y."/>
            <person name="Guo X."/>
            <person name="Huan P."/>
            <person name="Dong B."/>
            <person name="Zhang L."/>
            <person name="Hu X."/>
            <person name="Sun X."/>
            <person name="Wang J."/>
            <person name="Zhao C."/>
            <person name="Wang Y."/>
            <person name="Wang D."/>
            <person name="Huang X."/>
            <person name="Wang R."/>
            <person name="Lv J."/>
            <person name="Li Y."/>
            <person name="Zhang Z."/>
            <person name="Liu B."/>
            <person name="Lu W."/>
            <person name="Hui Y."/>
            <person name="Liang J."/>
            <person name="Zhou Z."/>
            <person name="Hou R."/>
            <person name="Li X."/>
            <person name="Liu Y."/>
            <person name="Li H."/>
            <person name="Ning X."/>
            <person name="Lin Y."/>
            <person name="Zhao L."/>
            <person name="Xing Q."/>
            <person name="Dou J."/>
            <person name="Li Y."/>
            <person name="Mao J."/>
            <person name="Guo H."/>
            <person name="Dou H."/>
            <person name="Li T."/>
            <person name="Mu C."/>
            <person name="Jiang W."/>
            <person name="Fu Q."/>
            <person name="Fu X."/>
            <person name="Miao Y."/>
            <person name="Liu J."/>
            <person name="Yu Q."/>
            <person name="Li R."/>
            <person name="Liao H."/>
            <person name="Li X."/>
            <person name="Kong Y."/>
            <person name="Jiang Z."/>
            <person name="Chourrout D."/>
            <person name="Li R."/>
            <person name="Bao Z."/>
        </authorList>
    </citation>
    <scope>NUCLEOTIDE SEQUENCE [LARGE SCALE GENOMIC DNA]</scope>
    <source>
        <strain evidence="3 4">PY_sf001</strain>
    </source>
</reference>
<dbReference type="CDD" id="cd00087">
    <property type="entry name" value="FReD"/>
    <property type="match status" value="1"/>
</dbReference>
<feature type="signal peptide" evidence="1">
    <location>
        <begin position="1"/>
        <end position="24"/>
    </location>
</feature>
<dbReference type="InterPro" id="IPR002181">
    <property type="entry name" value="Fibrinogen_a/b/g_C_dom"/>
</dbReference>
<dbReference type="Proteomes" id="UP000242188">
    <property type="component" value="Unassembled WGS sequence"/>
</dbReference>
<protein>
    <submittedName>
        <fullName evidence="3">Ryncolin-4</fullName>
    </submittedName>
</protein>
<evidence type="ECO:0000313" key="4">
    <source>
        <dbReference type="Proteomes" id="UP000242188"/>
    </source>
</evidence>
<dbReference type="EMBL" id="NEDP02005386">
    <property type="protein sequence ID" value="OWF41504.1"/>
    <property type="molecule type" value="Genomic_DNA"/>
</dbReference>
<dbReference type="Gene3D" id="3.90.215.10">
    <property type="entry name" value="Gamma Fibrinogen, chain A, domain 1"/>
    <property type="match status" value="1"/>
</dbReference>
<dbReference type="PANTHER" id="PTHR19143">
    <property type="entry name" value="FIBRINOGEN/TENASCIN/ANGIOPOEITIN"/>
    <property type="match status" value="1"/>
</dbReference>
<feature type="domain" description="Fibrinogen C-terminal" evidence="2">
    <location>
        <begin position="15"/>
        <end position="229"/>
    </location>
</feature>
<keyword evidence="4" id="KW-1185">Reference proteome</keyword>
<evidence type="ECO:0000256" key="1">
    <source>
        <dbReference type="SAM" id="SignalP"/>
    </source>
</evidence>
<feature type="chain" id="PRO_5013278840" evidence="1">
    <location>
        <begin position="25"/>
        <end position="229"/>
    </location>
</feature>
<evidence type="ECO:0000313" key="3">
    <source>
        <dbReference type="EMBL" id="OWF41504.1"/>
    </source>
</evidence>
<dbReference type="PROSITE" id="PS51406">
    <property type="entry name" value="FIBRINOGEN_C_2"/>
    <property type="match status" value="1"/>
</dbReference>
<accession>A0A210PYE7</accession>
<dbReference type="OrthoDB" id="6146709at2759"/>
<dbReference type="AlphaFoldDB" id="A0A210PYE7"/>
<evidence type="ECO:0000259" key="2">
    <source>
        <dbReference type="PROSITE" id="PS51406"/>
    </source>
</evidence>
<dbReference type="SUPFAM" id="SSF56496">
    <property type="entry name" value="Fibrinogen C-terminal domain-like"/>
    <property type="match status" value="1"/>
</dbReference>
<keyword evidence="1" id="KW-0732">Signal</keyword>
<proteinExistence type="predicted"/>
<dbReference type="InterPro" id="IPR014716">
    <property type="entry name" value="Fibrinogen_a/b/g_C_1"/>
</dbReference>
<name>A0A210PYE7_MIZYE</name>
<comment type="caution">
    <text evidence="3">The sequence shown here is derived from an EMBL/GenBank/DDBJ whole genome shotgun (WGS) entry which is preliminary data.</text>
</comment>
<gene>
    <name evidence="3" type="ORF">KP79_PYT17393</name>
</gene>
<dbReference type="InterPro" id="IPR050373">
    <property type="entry name" value="Fibrinogen_C-term_domain"/>
</dbReference>
<sequence>MGNHVYILILSFLSACRQIDPVDCGDICCTNCSGVYQITPVSGTSFHVFCDIDTTGGPWTVIQRRFDGSVNFYRGWDDYKLGFGNPSGEYWLGLDYIYSLLSLDQQLYIYLEGWDGTTGYAAYQTFVIENETQKYKLTLGGFDGNVVDQFDNHNQYYFSTFEVDNDISTRNCAEFGRGGWWYRNCYMCNLNGLYTTDTGLNVSRSMNWNYFYSDRRQPPLKKTTMMLCQ</sequence>
<dbReference type="GO" id="GO:0005615">
    <property type="term" value="C:extracellular space"/>
    <property type="evidence" value="ECO:0007669"/>
    <property type="project" value="TreeGrafter"/>
</dbReference>
<organism evidence="3 4">
    <name type="scientific">Mizuhopecten yessoensis</name>
    <name type="common">Japanese scallop</name>
    <name type="synonym">Patinopecten yessoensis</name>
    <dbReference type="NCBI Taxonomy" id="6573"/>
    <lineage>
        <taxon>Eukaryota</taxon>
        <taxon>Metazoa</taxon>
        <taxon>Spiralia</taxon>
        <taxon>Lophotrochozoa</taxon>
        <taxon>Mollusca</taxon>
        <taxon>Bivalvia</taxon>
        <taxon>Autobranchia</taxon>
        <taxon>Pteriomorphia</taxon>
        <taxon>Pectinida</taxon>
        <taxon>Pectinoidea</taxon>
        <taxon>Pectinidae</taxon>
        <taxon>Mizuhopecten</taxon>
    </lineage>
</organism>
<dbReference type="InterPro" id="IPR036056">
    <property type="entry name" value="Fibrinogen-like_C"/>
</dbReference>
<dbReference type="SMART" id="SM00186">
    <property type="entry name" value="FBG"/>
    <property type="match status" value="1"/>
</dbReference>
<dbReference type="Pfam" id="PF00147">
    <property type="entry name" value="Fibrinogen_C"/>
    <property type="match status" value="1"/>
</dbReference>